<name>A0ABW7C159_9ACTN</name>
<proteinExistence type="predicted"/>
<dbReference type="RefSeq" id="WP_189853588.1">
    <property type="nucleotide sequence ID" value="NZ_BMVV01000041.1"/>
</dbReference>
<gene>
    <name evidence="1" type="ORF">ACGFYS_31670</name>
</gene>
<accession>A0ABW7C159</accession>
<organism evidence="1 2">
    <name type="scientific">Streptomyces omiyaensis</name>
    <dbReference type="NCBI Taxonomy" id="68247"/>
    <lineage>
        <taxon>Bacteria</taxon>
        <taxon>Bacillati</taxon>
        <taxon>Actinomycetota</taxon>
        <taxon>Actinomycetes</taxon>
        <taxon>Kitasatosporales</taxon>
        <taxon>Streptomycetaceae</taxon>
        <taxon>Streptomyces</taxon>
    </lineage>
</organism>
<comment type="caution">
    <text evidence="1">The sequence shown here is derived from an EMBL/GenBank/DDBJ whole genome shotgun (WGS) entry which is preliminary data.</text>
</comment>
<dbReference type="Proteomes" id="UP001604282">
    <property type="component" value="Unassembled WGS sequence"/>
</dbReference>
<sequence>MAPSVTFLPGHYTPAAGAYVCDCTGGHVWRIDLAGHLFPPFPPNCGARTWRAAQASDSADPAPGRYRA</sequence>
<evidence type="ECO:0000313" key="1">
    <source>
        <dbReference type="EMBL" id="MFG3193489.1"/>
    </source>
</evidence>
<keyword evidence="2" id="KW-1185">Reference proteome</keyword>
<reference evidence="1 2" key="1">
    <citation type="submission" date="2024-10" db="EMBL/GenBank/DDBJ databases">
        <title>The Natural Products Discovery Center: Release of the First 8490 Sequenced Strains for Exploring Actinobacteria Biosynthetic Diversity.</title>
        <authorList>
            <person name="Kalkreuter E."/>
            <person name="Kautsar S.A."/>
            <person name="Yang D."/>
            <person name="Bader C.D."/>
            <person name="Teijaro C.N."/>
            <person name="Fluegel L."/>
            <person name="Davis C.M."/>
            <person name="Simpson J.R."/>
            <person name="Lauterbach L."/>
            <person name="Steele A.D."/>
            <person name="Gui C."/>
            <person name="Meng S."/>
            <person name="Li G."/>
            <person name="Viehrig K."/>
            <person name="Ye F."/>
            <person name="Su P."/>
            <person name="Kiefer A.F."/>
            <person name="Nichols A."/>
            <person name="Cepeda A.J."/>
            <person name="Yan W."/>
            <person name="Fan B."/>
            <person name="Jiang Y."/>
            <person name="Adhikari A."/>
            <person name="Zheng C.-J."/>
            <person name="Schuster L."/>
            <person name="Cowan T.M."/>
            <person name="Smanski M.J."/>
            <person name="Chevrette M.G."/>
            <person name="De Carvalho L.P.S."/>
            <person name="Shen B."/>
        </authorList>
    </citation>
    <scope>NUCLEOTIDE SEQUENCE [LARGE SCALE GENOMIC DNA]</scope>
    <source>
        <strain evidence="1 2">NPDC048229</strain>
    </source>
</reference>
<evidence type="ECO:0000313" key="2">
    <source>
        <dbReference type="Proteomes" id="UP001604282"/>
    </source>
</evidence>
<dbReference type="EMBL" id="JBICZW010000030">
    <property type="protein sequence ID" value="MFG3193489.1"/>
    <property type="molecule type" value="Genomic_DNA"/>
</dbReference>
<protein>
    <submittedName>
        <fullName evidence="1">Uncharacterized protein</fullName>
    </submittedName>
</protein>